<dbReference type="AlphaFoldDB" id="A0AAE8MR81"/>
<accession>A0AAE8MR81</accession>
<protein>
    <submittedName>
        <fullName evidence="1">Uncharacterized protein</fullName>
    </submittedName>
</protein>
<gene>
    <name evidence="1" type="ORF">DNG_01596</name>
</gene>
<evidence type="ECO:0000313" key="2">
    <source>
        <dbReference type="Proteomes" id="UP001187682"/>
    </source>
</evidence>
<reference evidence="1" key="1">
    <citation type="submission" date="2018-03" db="EMBL/GenBank/DDBJ databases">
        <authorList>
            <person name="Guldener U."/>
        </authorList>
    </citation>
    <scope>NUCLEOTIDE SEQUENCE</scope>
</reference>
<dbReference type="Proteomes" id="UP001187682">
    <property type="component" value="Unassembled WGS sequence"/>
</dbReference>
<keyword evidence="2" id="KW-1185">Reference proteome</keyword>
<proteinExistence type="predicted"/>
<dbReference type="EMBL" id="ONZQ02000002">
    <property type="protein sequence ID" value="SPN98550.1"/>
    <property type="molecule type" value="Genomic_DNA"/>
</dbReference>
<comment type="caution">
    <text evidence="1">The sequence shown here is derived from an EMBL/GenBank/DDBJ whole genome shotgun (WGS) entry which is preliminary data.</text>
</comment>
<evidence type="ECO:0000313" key="1">
    <source>
        <dbReference type="EMBL" id="SPN98550.1"/>
    </source>
</evidence>
<name>A0AAE8MR81_9PEZI</name>
<organism evidence="1 2">
    <name type="scientific">Cephalotrichum gorgonifer</name>
    <dbReference type="NCBI Taxonomy" id="2041049"/>
    <lineage>
        <taxon>Eukaryota</taxon>
        <taxon>Fungi</taxon>
        <taxon>Dikarya</taxon>
        <taxon>Ascomycota</taxon>
        <taxon>Pezizomycotina</taxon>
        <taxon>Sordariomycetes</taxon>
        <taxon>Hypocreomycetidae</taxon>
        <taxon>Microascales</taxon>
        <taxon>Microascaceae</taxon>
        <taxon>Cephalotrichum</taxon>
    </lineage>
</organism>
<sequence>MRDGSGTDPVAHGHLSSIILIPTNQSLSGKWGEHHG</sequence>